<dbReference type="Pfam" id="PF13193">
    <property type="entry name" value="AMP-binding_C"/>
    <property type="match status" value="1"/>
</dbReference>
<accession>A0A811L112</accession>
<evidence type="ECO:0000259" key="4">
    <source>
        <dbReference type="Pfam" id="PF00501"/>
    </source>
</evidence>
<dbReference type="EMBL" id="CAJFDH010000004">
    <property type="protein sequence ID" value="CAD5221091.1"/>
    <property type="molecule type" value="Genomic_DNA"/>
</dbReference>
<dbReference type="Gene3D" id="3.30.300.30">
    <property type="match status" value="1"/>
</dbReference>
<dbReference type="Proteomes" id="UP000783686">
    <property type="component" value="Unassembled WGS sequence"/>
</dbReference>
<sequence length="606" mass="68168">MFRNVKLYGIFPPKPLSKFPSLIIEPRRWRATSCQPWMLLMEKAGAKAMIIPYRETHSNKMIISAEHNIEIPNVSIHQRMLENFQSIAKKSPKRKVFINAKTGESVTYGELHRASYCVSAYLKNLGFRQHDVCAVVLRNTWEFFAIWYGICLRGGAMTPASPLFTEAEIAQQLKDSNSKVVVCEAITLPRVIAAADQCKTIQKIIVVGSYYGIKAPNLAMFKDILQVKPNFRESYPRVNLKTDICYLPYSSGTTGPPKGVMHSYQNVMTMTEIFSNYFRTGIFANLQTHWNFDNENFPGLLPFYHNFGFIAVMSVTLLGGTVVYLNKFEPEAFFDMLQNYKIKVAFMVPPMLVLMSKTPMLDKYDLNHLRFILSGAAPLSDDLVNMVRKRLPNLKDIGNGYGMTELTCAATSPCPGDYNSKASGKILPNMQFKIADPDTGRSLGVNEEGELCIHSPAQLIGYLNRPKATEEIFDHDGFVRTGDIAYYDENHYIYVVDRRKELIKVKGLQVAPAELEALLLTCNLVKDVAVIGVPHERSGEVPKAYVVKATPSATAQAITDFVKSRVANYKELAGGVEFVDEIPKSPAGKILRRQLRDLEKKKRAKL</sequence>
<evidence type="ECO:0000259" key="5">
    <source>
        <dbReference type="Pfam" id="PF13193"/>
    </source>
</evidence>
<dbReference type="FunFam" id="3.30.300.30:FF:000007">
    <property type="entry name" value="4-coumarate--CoA ligase 2"/>
    <property type="match status" value="1"/>
</dbReference>
<keyword evidence="7" id="KW-1185">Reference proteome</keyword>
<comment type="subcellular location">
    <subcellularLocation>
        <location evidence="1">Peroxisome</location>
    </subcellularLocation>
</comment>
<dbReference type="Gene3D" id="2.30.38.10">
    <property type="entry name" value="Luciferase, Domain 3"/>
    <property type="match status" value="1"/>
</dbReference>
<dbReference type="InterPro" id="IPR020845">
    <property type="entry name" value="AMP-binding_CS"/>
</dbReference>
<dbReference type="GO" id="GO:0005777">
    <property type="term" value="C:peroxisome"/>
    <property type="evidence" value="ECO:0007669"/>
    <property type="project" value="UniProtKB-SubCell"/>
</dbReference>
<organism evidence="6 7">
    <name type="scientific">Bursaphelenchus okinawaensis</name>
    <dbReference type="NCBI Taxonomy" id="465554"/>
    <lineage>
        <taxon>Eukaryota</taxon>
        <taxon>Metazoa</taxon>
        <taxon>Ecdysozoa</taxon>
        <taxon>Nematoda</taxon>
        <taxon>Chromadorea</taxon>
        <taxon>Rhabditida</taxon>
        <taxon>Tylenchina</taxon>
        <taxon>Tylenchomorpha</taxon>
        <taxon>Aphelenchoidea</taxon>
        <taxon>Aphelenchoididae</taxon>
        <taxon>Bursaphelenchus</taxon>
    </lineage>
</organism>
<evidence type="ECO:0000256" key="3">
    <source>
        <dbReference type="ARBA" id="ARBA00023140"/>
    </source>
</evidence>
<dbReference type="PANTHER" id="PTHR24096">
    <property type="entry name" value="LONG-CHAIN-FATTY-ACID--COA LIGASE"/>
    <property type="match status" value="1"/>
</dbReference>
<dbReference type="InterPro" id="IPR045851">
    <property type="entry name" value="AMP-bd_C_sf"/>
</dbReference>
<gene>
    <name evidence="6" type="ORF">BOKJ2_LOCUS9271</name>
</gene>
<evidence type="ECO:0000313" key="6">
    <source>
        <dbReference type="EMBL" id="CAD5221091.1"/>
    </source>
</evidence>
<protein>
    <recommendedName>
        <fullName evidence="8">AMP-binding domain-containing protein</fullName>
    </recommendedName>
</protein>
<keyword evidence="3" id="KW-0576">Peroxisome</keyword>
<dbReference type="InterPro" id="IPR025110">
    <property type="entry name" value="AMP-bd_C"/>
</dbReference>
<dbReference type="PANTHER" id="PTHR24096:SF422">
    <property type="entry name" value="BCDNA.GH02901"/>
    <property type="match status" value="1"/>
</dbReference>
<dbReference type="AlphaFoldDB" id="A0A811L112"/>
<feature type="domain" description="AMP-dependent synthetase/ligase" evidence="4">
    <location>
        <begin position="85"/>
        <end position="463"/>
    </location>
</feature>
<dbReference type="InterPro" id="IPR000873">
    <property type="entry name" value="AMP-dep_synth/lig_dom"/>
</dbReference>
<evidence type="ECO:0008006" key="8">
    <source>
        <dbReference type="Google" id="ProtNLM"/>
    </source>
</evidence>
<dbReference type="OrthoDB" id="10253869at2759"/>
<proteinExistence type="inferred from homology"/>
<dbReference type="PROSITE" id="PS00455">
    <property type="entry name" value="AMP_BINDING"/>
    <property type="match status" value="1"/>
</dbReference>
<name>A0A811L112_9BILA</name>
<dbReference type="Proteomes" id="UP000614601">
    <property type="component" value="Unassembled WGS sequence"/>
</dbReference>
<dbReference type="EMBL" id="CAJFCW020000004">
    <property type="protein sequence ID" value="CAG9114564.1"/>
    <property type="molecule type" value="Genomic_DNA"/>
</dbReference>
<feature type="domain" description="AMP-binding enzyme C-terminal" evidence="5">
    <location>
        <begin position="514"/>
        <end position="589"/>
    </location>
</feature>
<dbReference type="CDD" id="cd05911">
    <property type="entry name" value="Firefly_Luc_like"/>
    <property type="match status" value="1"/>
</dbReference>
<dbReference type="Pfam" id="PF00501">
    <property type="entry name" value="AMP-binding"/>
    <property type="match status" value="1"/>
</dbReference>
<dbReference type="Gene3D" id="3.40.50.980">
    <property type="match status" value="2"/>
</dbReference>
<evidence type="ECO:0000256" key="1">
    <source>
        <dbReference type="ARBA" id="ARBA00004275"/>
    </source>
</evidence>
<evidence type="ECO:0000313" key="7">
    <source>
        <dbReference type="Proteomes" id="UP000614601"/>
    </source>
</evidence>
<evidence type="ECO:0000256" key="2">
    <source>
        <dbReference type="ARBA" id="ARBA00006432"/>
    </source>
</evidence>
<comment type="caution">
    <text evidence="6">The sequence shown here is derived from an EMBL/GenBank/DDBJ whole genome shotgun (WGS) entry which is preliminary data.</text>
</comment>
<comment type="similarity">
    <text evidence="2">Belongs to the ATP-dependent AMP-binding enzyme family.</text>
</comment>
<reference evidence="6" key="1">
    <citation type="submission" date="2020-09" db="EMBL/GenBank/DDBJ databases">
        <authorList>
            <person name="Kikuchi T."/>
        </authorList>
    </citation>
    <scope>NUCLEOTIDE SEQUENCE</scope>
    <source>
        <strain evidence="6">SH1</strain>
    </source>
</reference>
<dbReference type="GO" id="GO:0016405">
    <property type="term" value="F:CoA-ligase activity"/>
    <property type="evidence" value="ECO:0007669"/>
    <property type="project" value="TreeGrafter"/>
</dbReference>
<dbReference type="SUPFAM" id="SSF56801">
    <property type="entry name" value="Acetyl-CoA synthetase-like"/>
    <property type="match status" value="1"/>
</dbReference>